<dbReference type="InterPro" id="IPR036291">
    <property type="entry name" value="NAD(P)-bd_dom_sf"/>
</dbReference>
<gene>
    <name evidence="5" type="ORF">FPZ54_07225</name>
</gene>
<sequence>MVRVGIVGFGFAARTFHAPLIGVVEGMEVVAVASSDAAKVHADLPGVAVECGPAALIARDDLDLIVIASPNDTHAPIAAAALAAGKHVVVDKPFTVTLDEARGLIAQAETAGRVLSVFHNRRWDSDFLSVAKAIRAGQVGEVAQFESHFDRFRPEVRDRWRERAVPGGGIWFDLGPHLVDQALCLFGLPDWVQGDIAIQRVGGQADDWAHVVLGYGAMRVVLHASVLVAGGTARFTVHGQRGSLVKARIDQQEAQLLAGVVPGSEGWGVDDDALTVFDGAGERRVAAERGDQRRYYAAIRDAIRGDAANPVPGIEALAVMAVIDAAQRSSERGARAELALSDAERLAYGVSRSSVYPTR</sequence>
<dbReference type="PANTHER" id="PTHR43708:SF5">
    <property type="entry name" value="CONSERVED EXPRESSED OXIDOREDUCTASE (EUROFUNG)-RELATED"/>
    <property type="match status" value="1"/>
</dbReference>
<dbReference type="EMBL" id="CP042239">
    <property type="protein sequence ID" value="QDX25834.1"/>
    <property type="molecule type" value="Genomic_DNA"/>
</dbReference>
<dbReference type="Proteomes" id="UP000318055">
    <property type="component" value="Chromosome"/>
</dbReference>
<keyword evidence="2" id="KW-0560">Oxidoreductase</keyword>
<accession>A0A518REI3</accession>
<evidence type="ECO:0000259" key="4">
    <source>
        <dbReference type="Pfam" id="PF02894"/>
    </source>
</evidence>
<evidence type="ECO:0000313" key="5">
    <source>
        <dbReference type="EMBL" id="QDX25834.1"/>
    </source>
</evidence>
<dbReference type="AlphaFoldDB" id="A0A518REI3"/>
<comment type="similarity">
    <text evidence="1">Belongs to the Gfo/Idh/MocA family.</text>
</comment>
<name>A0A518REI3_9SPHN</name>
<evidence type="ECO:0000256" key="1">
    <source>
        <dbReference type="ARBA" id="ARBA00010928"/>
    </source>
</evidence>
<proteinExistence type="inferred from homology"/>
<reference evidence="5 6" key="1">
    <citation type="submission" date="2019-07" db="EMBL/GenBank/DDBJ databases">
        <title>Sphingomonas alkalisoli sp. nov., isolated from rhizosphere soil of Suaedae salsa.</title>
        <authorList>
            <person name="Zhang H."/>
            <person name="Xu L."/>
            <person name="Zhang J.-X."/>
            <person name="Sun J.-Q."/>
        </authorList>
    </citation>
    <scope>NUCLEOTIDE SEQUENCE [LARGE SCALE GENOMIC DNA]</scope>
    <source>
        <strain evidence="5 6">XS-10</strain>
    </source>
</reference>
<dbReference type="NCBIfam" id="NF008607">
    <property type="entry name" value="PRK11579.1"/>
    <property type="match status" value="1"/>
</dbReference>
<dbReference type="Gene3D" id="3.40.50.720">
    <property type="entry name" value="NAD(P)-binding Rossmann-like Domain"/>
    <property type="match status" value="1"/>
</dbReference>
<evidence type="ECO:0000256" key="2">
    <source>
        <dbReference type="ARBA" id="ARBA00023002"/>
    </source>
</evidence>
<dbReference type="GO" id="GO:0000166">
    <property type="term" value="F:nucleotide binding"/>
    <property type="evidence" value="ECO:0007669"/>
    <property type="project" value="InterPro"/>
</dbReference>
<dbReference type="Pfam" id="PF02894">
    <property type="entry name" value="GFO_IDH_MocA_C"/>
    <property type="match status" value="1"/>
</dbReference>
<keyword evidence="6" id="KW-1185">Reference proteome</keyword>
<dbReference type="InterPro" id="IPR051317">
    <property type="entry name" value="Gfo/Idh/MocA_oxidoreduct"/>
</dbReference>
<dbReference type="InterPro" id="IPR004104">
    <property type="entry name" value="Gfo/Idh/MocA-like_OxRdtase_C"/>
</dbReference>
<dbReference type="InterPro" id="IPR000683">
    <property type="entry name" value="Gfo/Idh/MocA-like_OxRdtase_N"/>
</dbReference>
<organism evidence="5 6">
    <name type="scientific">Sphingomonas suaedae</name>
    <dbReference type="NCBI Taxonomy" id="2599297"/>
    <lineage>
        <taxon>Bacteria</taxon>
        <taxon>Pseudomonadati</taxon>
        <taxon>Pseudomonadota</taxon>
        <taxon>Alphaproteobacteria</taxon>
        <taxon>Sphingomonadales</taxon>
        <taxon>Sphingomonadaceae</taxon>
        <taxon>Sphingomonas</taxon>
    </lineage>
</organism>
<evidence type="ECO:0000259" key="3">
    <source>
        <dbReference type="Pfam" id="PF01408"/>
    </source>
</evidence>
<dbReference type="PANTHER" id="PTHR43708">
    <property type="entry name" value="CONSERVED EXPRESSED OXIDOREDUCTASE (EUROFUNG)"/>
    <property type="match status" value="1"/>
</dbReference>
<dbReference type="Pfam" id="PF01408">
    <property type="entry name" value="GFO_IDH_MocA"/>
    <property type="match status" value="1"/>
</dbReference>
<evidence type="ECO:0000313" key="6">
    <source>
        <dbReference type="Proteomes" id="UP000318055"/>
    </source>
</evidence>
<feature type="domain" description="Gfo/Idh/MocA-like oxidoreductase C-terminal" evidence="4">
    <location>
        <begin position="132"/>
        <end position="337"/>
    </location>
</feature>
<feature type="domain" description="Gfo/Idh/MocA-like oxidoreductase N-terminal" evidence="3">
    <location>
        <begin position="2"/>
        <end position="119"/>
    </location>
</feature>
<dbReference type="RefSeq" id="WP_145846066.1">
    <property type="nucleotide sequence ID" value="NZ_CP042239.1"/>
</dbReference>
<dbReference type="SUPFAM" id="SSF51735">
    <property type="entry name" value="NAD(P)-binding Rossmann-fold domains"/>
    <property type="match status" value="1"/>
</dbReference>
<dbReference type="OrthoDB" id="9792935at2"/>
<protein>
    <submittedName>
        <fullName evidence="5">Oxidoreductase</fullName>
    </submittedName>
</protein>
<dbReference type="GO" id="GO:0016491">
    <property type="term" value="F:oxidoreductase activity"/>
    <property type="evidence" value="ECO:0007669"/>
    <property type="project" value="UniProtKB-KW"/>
</dbReference>
<dbReference type="Gene3D" id="3.30.360.10">
    <property type="entry name" value="Dihydrodipicolinate Reductase, domain 2"/>
    <property type="match status" value="1"/>
</dbReference>
<dbReference type="KEGG" id="ssua:FPZ54_07225"/>